<gene>
    <name evidence="1" type="ORF">GV794_02030</name>
</gene>
<dbReference type="EMBL" id="JAAGUX010000002">
    <property type="protein sequence ID" value="NEW54445.1"/>
    <property type="molecule type" value="Genomic_DNA"/>
</dbReference>
<proteinExistence type="predicted"/>
<evidence type="ECO:0000313" key="1">
    <source>
        <dbReference type="EMBL" id="NEW54445.1"/>
    </source>
</evidence>
<dbReference type="Proteomes" id="UP000470876">
    <property type="component" value="Unassembled WGS sequence"/>
</dbReference>
<dbReference type="RefSeq" id="WP_163828090.1">
    <property type="nucleotide sequence ID" value="NZ_JAAGUX010000002.1"/>
</dbReference>
<keyword evidence="2" id="KW-1185">Reference proteome</keyword>
<reference evidence="1 2" key="1">
    <citation type="submission" date="2020-01" db="EMBL/GenBank/DDBJ databases">
        <title>Genetics and antimicrobial susceptibilities of Nocardia species isolated from the soil; a comparison with species isolated from humans.</title>
        <authorList>
            <person name="Carrasco G."/>
            <person name="Monzon S."/>
            <person name="Sansegundo M."/>
            <person name="Garcia E."/>
            <person name="Garrido N."/>
            <person name="Medina M.J."/>
            <person name="Villalon P."/>
            <person name="Ramirez-Arocha A.C."/>
            <person name="Jimenez P."/>
            <person name="Cuesta I."/>
            <person name="Valdezate S."/>
        </authorList>
    </citation>
    <scope>NUCLEOTIDE SEQUENCE [LARGE SCALE GENOMIC DNA]</scope>
    <source>
        <strain evidence="1 2">CNM20110649</strain>
    </source>
</reference>
<protein>
    <submittedName>
        <fullName evidence="1">Uncharacterized protein</fullName>
    </submittedName>
</protein>
<sequence length="115" mass="13180">MTENRAQRLLDAYQALRKVLLTAFTLSIELPELRGGGFRAGDSQRAAIHARTILRDIPADPHRRDLVDQLILEWLEALVMTKLHSRHGEAWYGDIADDALTRFQATLEVIRFEDQ</sequence>
<name>A0ABX0CCZ9_9NOCA</name>
<accession>A0ABX0CCZ9</accession>
<comment type="caution">
    <text evidence="1">The sequence shown here is derived from an EMBL/GenBank/DDBJ whole genome shotgun (WGS) entry which is preliminary data.</text>
</comment>
<organism evidence="1 2">
    <name type="scientific">Nocardia cyriacigeorgica</name>
    <dbReference type="NCBI Taxonomy" id="135487"/>
    <lineage>
        <taxon>Bacteria</taxon>
        <taxon>Bacillati</taxon>
        <taxon>Actinomycetota</taxon>
        <taxon>Actinomycetes</taxon>
        <taxon>Mycobacteriales</taxon>
        <taxon>Nocardiaceae</taxon>
        <taxon>Nocardia</taxon>
    </lineage>
</organism>
<evidence type="ECO:0000313" key="2">
    <source>
        <dbReference type="Proteomes" id="UP000470876"/>
    </source>
</evidence>